<reference evidence="2 3" key="1">
    <citation type="submission" date="2024-06" db="EMBL/GenBank/DDBJ databases">
        <title>Genomic Encyclopedia of Type Strains, Phase IV (KMG-IV): sequencing the most valuable type-strain genomes for metagenomic binning, comparative biology and taxonomic classification.</title>
        <authorList>
            <person name="Goeker M."/>
        </authorList>
    </citation>
    <scope>NUCLEOTIDE SEQUENCE [LARGE SCALE GENOMIC DNA]</scope>
    <source>
        <strain evidence="2 3">DSM 21331</strain>
    </source>
</reference>
<comment type="caution">
    <text evidence="2">The sequence shown here is derived from an EMBL/GenBank/DDBJ whole genome shotgun (WGS) entry which is preliminary data.</text>
</comment>
<protein>
    <submittedName>
        <fullName evidence="2">Uncharacterized protein</fullName>
    </submittedName>
</protein>
<gene>
    <name evidence="2" type="ORF">ABID43_001043</name>
</gene>
<keyword evidence="1" id="KW-0812">Transmembrane</keyword>
<keyword evidence="1" id="KW-0472">Membrane</keyword>
<name>A0ABV2L114_9HYPH</name>
<evidence type="ECO:0000256" key="1">
    <source>
        <dbReference type="SAM" id="Phobius"/>
    </source>
</evidence>
<evidence type="ECO:0000313" key="2">
    <source>
        <dbReference type="EMBL" id="MET3691518.1"/>
    </source>
</evidence>
<dbReference type="RefSeq" id="WP_238275950.1">
    <property type="nucleotide sequence ID" value="NZ_BPQL01000011.1"/>
</dbReference>
<feature type="transmembrane region" description="Helical" evidence="1">
    <location>
        <begin position="50"/>
        <end position="75"/>
    </location>
</feature>
<dbReference type="Proteomes" id="UP001549145">
    <property type="component" value="Unassembled WGS sequence"/>
</dbReference>
<sequence>MTFSNALPRLRGAVAPVRTLSFRRADGSKLVRVKARRPKARKAASGDANVALIMAVMMTLVFGPVIGVHLIAAYAPTAAASDVAVRSTGTPLPPG</sequence>
<proteinExistence type="predicted"/>
<keyword evidence="3" id="KW-1185">Reference proteome</keyword>
<accession>A0ABV2L114</accession>
<keyword evidence="1" id="KW-1133">Transmembrane helix</keyword>
<evidence type="ECO:0000313" key="3">
    <source>
        <dbReference type="Proteomes" id="UP001549145"/>
    </source>
</evidence>
<organism evidence="2 3">
    <name type="scientific">Methylobacterium goesingense</name>
    <dbReference type="NCBI Taxonomy" id="243690"/>
    <lineage>
        <taxon>Bacteria</taxon>
        <taxon>Pseudomonadati</taxon>
        <taxon>Pseudomonadota</taxon>
        <taxon>Alphaproteobacteria</taxon>
        <taxon>Hyphomicrobiales</taxon>
        <taxon>Methylobacteriaceae</taxon>
        <taxon>Methylobacterium</taxon>
    </lineage>
</organism>
<dbReference type="EMBL" id="JBEPMM010000002">
    <property type="protein sequence ID" value="MET3691518.1"/>
    <property type="molecule type" value="Genomic_DNA"/>
</dbReference>